<accession>A0A1S1QV96</accession>
<evidence type="ECO:0000313" key="2">
    <source>
        <dbReference type="Proteomes" id="UP000179627"/>
    </source>
</evidence>
<protein>
    <submittedName>
        <fullName evidence="1">Uncharacterized protein</fullName>
    </submittedName>
</protein>
<comment type="caution">
    <text evidence="1">The sequence shown here is derived from an EMBL/GenBank/DDBJ whole genome shotgun (WGS) entry which is preliminary data.</text>
</comment>
<dbReference type="AlphaFoldDB" id="A0A1S1QV96"/>
<reference evidence="2" key="1">
    <citation type="submission" date="2016-07" db="EMBL/GenBank/DDBJ databases">
        <title>Sequence Frankia sp. strain CcI1.17.</title>
        <authorList>
            <person name="Ghodhbane-Gtari F."/>
            <person name="Swanson E."/>
            <person name="Gueddou A."/>
            <person name="Morris K."/>
            <person name="Hezbri K."/>
            <person name="Ktari A."/>
            <person name="Nouioui I."/>
            <person name="Abebe-Akele F."/>
            <person name="Simpson S."/>
            <person name="Thomas K."/>
            <person name="Gtari M."/>
            <person name="Tisa L.S."/>
            <person name="Hurst S."/>
        </authorList>
    </citation>
    <scope>NUCLEOTIDE SEQUENCE [LARGE SCALE GENOMIC DNA]</scope>
    <source>
        <strain evidence="2">Cc1.17</strain>
    </source>
</reference>
<gene>
    <name evidence="1" type="ORF">CC117_02475</name>
</gene>
<dbReference type="EMBL" id="MBLM01000108">
    <property type="protein sequence ID" value="OHV38633.1"/>
    <property type="molecule type" value="Genomic_DNA"/>
</dbReference>
<evidence type="ECO:0000313" key="1">
    <source>
        <dbReference type="EMBL" id="OHV38633.1"/>
    </source>
</evidence>
<keyword evidence="2" id="KW-1185">Reference proteome</keyword>
<proteinExistence type="predicted"/>
<sequence length="362" mass="39349">MSTSAGRWASLQADLHWWADRAALTRARTAAAAARGTPVDIQPPGFPRVPVAAVAVDEQRGSLLATPRTLRVEWHASAAAAAGAGAGGAVVAVVRGEEWRERRAGSVRGSQVTDPGTGLTTRWVRELVFVRPWRLLSCLHLKACDALDWHGRPATWLRAEPRENEFWSVPSLHSLTDGDAYDLVVDSATGVLLDLTTWYADQEVERCWLGDPRFDAPVDPASFDLETIGTAAEAESPIRRARPLASLADEVDFTVLSPRGEHYTGVVDTDEGGSVVVAHPSGGGPGGWHRWFTQSGGARMADPAEWEPIQLPDGTHARRWSPSGDPDQVHLRFERAGTQVWVQGRGRRDVHRLAASLEPVSR</sequence>
<organism evidence="1 2">
    <name type="scientific">Parafrankia colletiae</name>
    <dbReference type="NCBI Taxonomy" id="573497"/>
    <lineage>
        <taxon>Bacteria</taxon>
        <taxon>Bacillati</taxon>
        <taxon>Actinomycetota</taxon>
        <taxon>Actinomycetes</taxon>
        <taxon>Frankiales</taxon>
        <taxon>Frankiaceae</taxon>
        <taxon>Parafrankia</taxon>
    </lineage>
</organism>
<name>A0A1S1QV96_9ACTN</name>
<dbReference type="Proteomes" id="UP000179627">
    <property type="component" value="Unassembled WGS sequence"/>
</dbReference>